<dbReference type="STRING" id="492660.SAMN05192566_1596"/>
<keyword evidence="3" id="KW-1185">Reference proteome</keyword>
<dbReference type="AlphaFoldDB" id="A0A1G9CS30"/>
<organism evidence="2 3">
    <name type="scientific">Methylophilus rhizosphaerae</name>
    <dbReference type="NCBI Taxonomy" id="492660"/>
    <lineage>
        <taxon>Bacteria</taxon>
        <taxon>Pseudomonadati</taxon>
        <taxon>Pseudomonadota</taxon>
        <taxon>Betaproteobacteria</taxon>
        <taxon>Nitrosomonadales</taxon>
        <taxon>Methylophilaceae</taxon>
        <taxon>Methylophilus</taxon>
    </lineage>
</organism>
<feature type="transmembrane region" description="Helical" evidence="1">
    <location>
        <begin position="71"/>
        <end position="96"/>
    </location>
</feature>
<protein>
    <submittedName>
        <fullName evidence="2">Uncharacterized protein</fullName>
    </submittedName>
</protein>
<dbReference type="Proteomes" id="UP000198629">
    <property type="component" value="Unassembled WGS sequence"/>
</dbReference>
<keyword evidence="1" id="KW-0812">Transmembrane</keyword>
<evidence type="ECO:0000313" key="3">
    <source>
        <dbReference type="Proteomes" id="UP000198629"/>
    </source>
</evidence>
<feature type="transmembrane region" description="Helical" evidence="1">
    <location>
        <begin position="282"/>
        <end position="302"/>
    </location>
</feature>
<keyword evidence="1" id="KW-1133">Transmembrane helix</keyword>
<dbReference type="RefSeq" id="WP_245652717.1">
    <property type="nucleotide sequence ID" value="NZ_FNFX01000003.1"/>
</dbReference>
<evidence type="ECO:0000313" key="2">
    <source>
        <dbReference type="EMBL" id="SDK54419.1"/>
    </source>
</evidence>
<keyword evidence="1" id="KW-0472">Membrane</keyword>
<evidence type="ECO:0000256" key="1">
    <source>
        <dbReference type="SAM" id="Phobius"/>
    </source>
</evidence>
<proteinExistence type="predicted"/>
<dbReference type="EMBL" id="FNFX01000003">
    <property type="protein sequence ID" value="SDK54419.1"/>
    <property type="molecule type" value="Genomic_DNA"/>
</dbReference>
<gene>
    <name evidence="2" type="ORF">SAMN05192566_1596</name>
</gene>
<feature type="transmembrane region" description="Helical" evidence="1">
    <location>
        <begin position="27"/>
        <end position="50"/>
    </location>
</feature>
<reference evidence="3" key="1">
    <citation type="submission" date="2016-10" db="EMBL/GenBank/DDBJ databases">
        <authorList>
            <person name="Varghese N."/>
            <person name="Submissions S."/>
        </authorList>
    </citation>
    <scope>NUCLEOTIDE SEQUENCE [LARGE SCALE GENOMIC DNA]</scope>
    <source>
        <strain evidence="3">CBMB127</strain>
    </source>
</reference>
<name>A0A1G9CS30_9PROT</name>
<accession>A0A1G9CS30</accession>
<feature type="transmembrane region" description="Helical" evidence="1">
    <location>
        <begin position="116"/>
        <end position="141"/>
    </location>
</feature>
<sequence length="308" mass="31694">MAQAILSNEAAVHRTNQSPLDAIHTGAISWAAILAGAVAAAALSLILLLLGMGLGLSSISPWARHGVEAATFGVSAIVWITVTQLLASGMGGYLAGRLRVKWPDTQLDEVYFRDTAHGFLAWALATLAMAVLLTTTIGAALHGGVHATAGLAGGAAKAGAVAVAGAHDGQSREGQKAKGEVGYFVDTLFRKNAESGSASPAQLPAAEVTRIFAHAGAADTLPAEDAAYLAQLVSRHTGLSQPEAEQRVNEVYANMRSAAKEAVAKAKEAADQARKASIYITLWLFVSLLVGAFSASLAATWGGRCRDA</sequence>